<dbReference type="AlphaFoldDB" id="A0AAJ1IFJ9"/>
<comment type="caution">
    <text evidence="1">The sequence shown here is derived from an EMBL/GenBank/DDBJ whole genome shotgun (WGS) entry which is preliminary data.</text>
</comment>
<sequence length="172" mass="19676">MPDNKETTSVKTKINLIPGTINENDAKNIVSKYSEHHSVQVQKLIYYPYYWFLFSFTVKTLFGKSRSTKASCLVDLINNHAATTDSFDIAEKEVLTAGILEQDYTQEQALKTAKTYLMHSSIHNMKVLFAPDSEILKQSLVHKPFWIVKCTNRDRHSFKVIVDAVTGKFQVL</sequence>
<evidence type="ECO:0000313" key="1">
    <source>
        <dbReference type="EMBL" id="MDC7227067.1"/>
    </source>
</evidence>
<accession>A0AAJ1IFJ9</accession>
<reference evidence="1 2" key="1">
    <citation type="submission" date="2022-12" db="EMBL/GenBank/DDBJ databases">
        <title>Metagenome assembled genome from gulf of manar.</title>
        <authorList>
            <person name="Kohli P."/>
            <person name="Pk S."/>
            <person name="Venkata Ramana C."/>
            <person name="Sasikala C."/>
        </authorList>
    </citation>
    <scope>NUCLEOTIDE SEQUENCE [LARGE SCALE GENOMIC DNA]</scope>
    <source>
        <strain evidence="1">JB008</strain>
    </source>
</reference>
<gene>
    <name evidence="1" type="ORF">PQJ61_09930</name>
</gene>
<proteinExistence type="predicted"/>
<evidence type="ECO:0000313" key="2">
    <source>
        <dbReference type="Proteomes" id="UP001221217"/>
    </source>
</evidence>
<dbReference type="Proteomes" id="UP001221217">
    <property type="component" value="Unassembled WGS sequence"/>
</dbReference>
<name>A0AAJ1IFJ9_9SPIO</name>
<protein>
    <submittedName>
        <fullName evidence="1">Uncharacterized protein</fullName>
    </submittedName>
</protein>
<organism evidence="1 2">
    <name type="scientific">Candidatus Thalassospirochaeta sargassi</name>
    <dbReference type="NCBI Taxonomy" id="3119039"/>
    <lineage>
        <taxon>Bacteria</taxon>
        <taxon>Pseudomonadati</taxon>
        <taxon>Spirochaetota</taxon>
        <taxon>Spirochaetia</taxon>
        <taxon>Spirochaetales</taxon>
        <taxon>Spirochaetaceae</taxon>
        <taxon>Candidatus Thalassospirochaeta</taxon>
    </lineage>
</organism>
<dbReference type="EMBL" id="JAQQAL010000022">
    <property type="protein sequence ID" value="MDC7227067.1"/>
    <property type="molecule type" value="Genomic_DNA"/>
</dbReference>